<protein>
    <submittedName>
        <fullName evidence="2">Uncharacterized protein</fullName>
    </submittedName>
</protein>
<evidence type="ECO:0000256" key="1">
    <source>
        <dbReference type="SAM" id="MobiDB-lite"/>
    </source>
</evidence>
<keyword evidence="3" id="KW-1185">Reference proteome</keyword>
<accession>T0DDM1</accession>
<name>T0DDM1_ALIAG</name>
<dbReference type="Proteomes" id="UP000829401">
    <property type="component" value="Chromosome"/>
</dbReference>
<reference evidence="3" key="1">
    <citation type="journal article" date="2022" name="G3 (Bethesda)">
        <title>Unveiling the complete genome sequence of Alicyclobacillus acidoterrestris DSM 3922T, a taint-producing strain.</title>
        <authorList>
            <person name="Leonardo I.C."/>
            <person name="Barreto Crespo M.T."/>
            <person name="Gaspar F.B."/>
        </authorList>
    </citation>
    <scope>NUCLEOTIDE SEQUENCE [LARGE SCALE GENOMIC DNA]</scope>
    <source>
        <strain evidence="3">DSM 3922</strain>
    </source>
</reference>
<gene>
    <name evidence="2" type="ORF">K1I37_14790</name>
</gene>
<dbReference type="EMBL" id="CP080467">
    <property type="protein sequence ID" value="UNO47939.1"/>
    <property type="molecule type" value="Genomic_DNA"/>
</dbReference>
<sequence>MAFRNDYKYFNKWFVVGTVTNIDNQTRNADGSSYGGQLTINTGSPSGLARVRIPNNRNVPMAYDALVNMFDIGSRVKVGFTGQWLRLDERESNGRTYRNFTQFHLPELAEQNDHNRIAGKVTGELISKDIIDDYLRITVEQYETDKDGNEILRNGRSEPHYFTFVVREHKEAVYDIPLGTNIEVSARFYNDVVRDDFGDIVNSFNEVRLEKFVVHSQPQVQQQQQTVQLPPQYTQPVPAQSQPAFVPHQQSSNPFAFPPQQQASVPFPGVGNDPFADQ</sequence>
<evidence type="ECO:0000313" key="2">
    <source>
        <dbReference type="EMBL" id="UNO47939.1"/>
    </source>
</evidence>
<dbReference type="STRING" id="1356854.N007_05740"/>
<evidence type="ECO:0000313" key="3">
    <source>
        <dbReference type="Proteomes" id="UP000829401"/>
    </source>
</evidence>
<proteinExistence type="predicted"/>
<accession>A0A9E6ZM21</accession>
<dbReference type="RefSeq" id="WP_021296191.1">
    <property type="nucleotide sequence ID" value="NZ_AURB01000124.1"/>
</dbReference>
<feature type="region of interest" description="Disordered" evidence="1">
    <location>
        <begin position="233"/>
        <end position="278"/>
    </location>
</feature>
<dbReference type="AlphaFoldDB" id="T0DDM1"/>
<organism evidence="2 3">
    <name type="scientific">Alicyclobacillus acidoterrestris (strain ATCC 49025 / DSM 3922 / CIP 106132 / NCIMB 13137 / GD3B)</name>
    <dbReference type="NCBI Taxonomy" id="1356854"/>
    <lineage>
        <taxon>Bacteria</taxon>
        <taxon>Bacillati</taxon>
        <taxon>Bacillota</taxon>
        <taxon>Bacilli</taxon>
        <taxon>Bacillales</taxon>
        <taxon>Alicyclobacillaceae</taxon>
        <taxon>Alicyclobacillus</taxon>
    </lineage>
</organism>
<dbReference type="KEGG" id="aaco:K1I37_14790"/>
<feature type="compositionally biased region" description="Polar residues" evidence="1">
    <location>
        <begin position="239"/>
        <end position="264"/>
    </location>
</feature>